<dbReference type="GO" id="GO:0003908">
    <property type="term" value="F:methylated-DNA-[protein]-cysteine S-methyltransferase activity"/>
    <property type="evidence" value="ECO:0007669"/>
    <property type="project" value="InterPro"/>
</dbReference>
<dbReference type="Proteomes" id="UP000269396">
    <property type="component" value="Unassembled WGS sequence"/>
</dbReference>
<accession>A0A183PVL9</accession>
<dbReference type="PROSITE" id="PS00374">
    <property type="entry name" value="MGMT"/>
    <property type="match status" value="1"/>
</dbReference>
<evidence type="ECO:0000313" key="1">
    <source>
        <dbReference type="EMBL" id="VDP76985.1"/>
    </source>
</evidence>
<reference evidence="1 2" key="1">
    <citation type="submission" date="2018-11" db="EMBL/GenBank/DDBJ databases">
        <authorList>
            <consortium name="Pathogen Informatics"/>
        </authorList>
    </citation>
    <scope>NUCLEOTIDE SEQUENCE [LARGE SCALE GENOMIC DNA]</scope>
    <source>
        <strain>Denwood</strain>
        <strain evidence="2">Zambia</strain>
    </source>
</reference>
<dbReference type="EMBL" id="UZAL01040409">
    <property type="protein sequence ID" value="VDP76985.1"/>
    <property type="molecule type" value="Genomic_DNA"/>
</dbReference>
<organism evidence="1 2">
    <name type="scientific">Schistosoma mattheei</name>
    <dbReference type="NCBI Taxonomy" id="31246"/>
    <lineage>
        <taxon>Eukaryota</taxon>
        <taxon>Metazoa</taxon>
        <taxon>Spiralia</taxon>
        <taxon>Lophotrochozoa</taxon>
        <taxon>Platyhelminthes</taxon>
        <taxon>Trematoda</taxon>
        <taxon>Digenea</taxon>
        <taxon>Strigeidida</taxon>
        <taxon>Schistosomatoidea</taxon>
        <taxon>Schistosomatidae</taxon>
        <taxon>Schistosoma</taxon>
    </lineage>
</organism>
<dbReference type="AlphaFoldDB" id="A0A183PVL9"/>
<keyword evidence="2" id="KW-1185">Reference proteome</keyword>
<proteinExistence type="predicted"/>
<dbReference type="STRING" id="31246.A0A183PVL9"/>
<sequence length="298" mass="33737">MSVSIDQIFHTGLLDLPCHRLVEVQCLKLKKPLICLSPVAKMHIVNYTLNIVKSLCDATAPSCIGDIIQCIDYCFPEKLKPSPQFLDEIQSQVEKGKRKTLYISADKVFSCFKVTVVWPILFVFSVGVSTHGIKCVLVPDTSDGTYYGTNRSDYKDYAKEIQYLLRFSVQHLGIIVRIFGDSLMEELSHVRIVTESLLTECEDTRNINLTARRLLGAIKSAQIEAAEDGTLYNFAHYADTLLSNDCREWISILAQTPCIMRTLANEFQKILQVTLSNVSFPYHLNYLVFCLEQAVNCF</sequence>
<evidence type="ECO:0000313" key="2">
    <source>
        <dbReference type="Proteomes" id="UP000269396"/>
    </source>
</evidence>
<name>A0A183PVL9_9TREM</name>
<protein>
    <submittedName>
        <fullName evidence="1">Uncharacterized protein</fullName>
    </submittedName>
</protein>
<gene>
    <name evidence="1" type="ORF">SMTD_LOCUS18409</name>
</gene>
<dbReference type="InterPro" id="IPR001497">
    <property type="entry name" value="MethylDNA_cys_MeTrfase_AS"/>
</dbReference>
<dbReference type="GO" id="GO:0006281">
    <property type="term" value="P:DNA repair"/>
    <property type="evidence" value="ECO:0007669"/>
    <property type="project" value="InterPro"/>
</dbReference>